<comment type="caution">
    <text evidence="2">The sequence shown here is derived from an EMBL/GenBank/DDBJ whole genome shotgun (WGS) entry which is preliminary data.</text>
</comment>
<dbReference type="STRING" id="947166.A0A1D1VFU1"/>
<dbReference type="AlphaFoldDB" id="A0A1D1VFU1"/>
<comment type="similarity">
    <text evidence="1">Belongs to the OBAP family.</text>
</comment>
<keyword evidence="3" id="KW-1185">Reference proteome</keyword>
<dbReference type="PANTHER" id="PTHR31360">
    <property type="match status" value="1"/>
</dbReference>
<dbReference type="PANTHER" id="PTHR31360:SF0">
    <property type="entry name" value="OIL BODY-ASSOCIATED PROTEIN 1B"/>
    <property type="match status" value="1"/>
</dbReference>
<name>A0A1D1VFU1_RAMVA</name>
<organism evidence="2 3">
    <name type="scientific">Ramazzottius varieornatus</name>
    <name type="common">Water bear</name>
    <name type="synonym">Tardigrade</name>
    <dbReference type="NCBI Taxonomy" id="947166"/>
    <lineage>
        <taxon>Eukaryota</taxon>
        <taxon>Metazoa</taxon>
        <taxon>Ecdysozoa</taxon>
        <taxon>Tardigrada</taxon>
        <taxon>Eutardigrada</taxon>
        <taxon>Parachela</taxon>
        <taxon>Hypsibioidea</taxon>
        <taxon>Ramazzottiidae</taxon>
        <taxon>Ramazzottius</taxon>
    </lineage>
</organism>
<evidence type="ECO:0000256" key="1">
    <source>
        <dbReference type="ARBA" id="ARBA00009740"/>
    </source>
</evidence>
<sequence>MDVTLPGGSSVKDTPGETKSWTTSFKELGAQVVQNFDPLKQFKVHFCGFAFYNGDPKRQVELHHYVASLNDDVYQCAVFDSPDPGARLIGIEYVVTEKIFQTLDAEEQKLWHNHAYDIKSGSFIAPGLPAPVERKVMSDLLMTYGKTFILWQTDRGDTLPLGLPQLMMTANRDGQWNPELFKAREARRGGQYRVDDIMASRADMQMPPIHPGCDQWSRDALALQCKIDEVIPKSNF</sequence>
<dbReference type="InterPro" id="IPR010686">
    <property type="entry name" value="OBAP-like"/>
</dbReference>
<dbReference type="EMBL" id="BDGG01000006">
    <property type="protein sequence ID" value="GAV00527.1"/>
    <property type="molecule type" value="Genomic_DNA"/>
</dbReference>
<reference evidence="2 3" key="1">
    <citation type="journal article" date="2016" name="Nat. Commun.">
        <title>Extremotolerant tardigrade genome and improved radiotolerance of human cultured cells by tardigrade-unique protein.</title>
        <authorList>
            <person name="Hashimoto T."/>
            <person name="Horikawa D.D."/>
            <person name="Saito Y."/>
            <person name="Kuwahara H."/>
            <person name="Kozuka-Hata H."/>
            <person name="Shin-I T."/>
            <person name="Minakuchi Y."/>
            <person name="Ohishi K."/>
            <person name="Motoyama A."/>
            <person name="Aizu T."/>
            <person name="Enomoto A."/>
            <person name="Kondo K."/>
            <person name="Tanaka S."/>
            <person name="Hara Y."/>
            <person name="Koshikawa S."/>
            <person name="Sagara H."/>
            <person name="Miura T."/>
            <person name="Yokobori S."/>
            <person name="Miyagawa K."/>
            <person name="Suzuki Y."/>
            <person name="Kubo T."/>
            <person name="Oyama M."/>
            <person name="Kohara Y."/>
            <person name="Fujiyama A."/>
            <person name="Arakawa K."/>
            <person name="Katayama T."/>
            <person name="Toyoda A."/>
            <person name="Kunieda T."/>
        </authorList>
    </citation>
    <scope>NUCLEOTIDE SEQUENCE [LARGE SCALE GENOMIC DNA]</scope>
    <source>
        <strain evidence="2 3">YOKOZUNA-1</strain>
    </source>
</reference>
<gene>
    <name evidence="2" type="primary">RvY_11360-1</name>
    <name evidence="2" type="synonym">RvY_11360.1</name>
    <name evidence="2" type="ORF">RvY_11360</name>
</gene>
<evidence type="ECO:0000313" key="3">
    <source>
        <dbReference type="Proteomes" id="UP000186922"/>
    </source>
</evidence>
<evidence type="ECO:0008006" key="4">
    <source>
        <dbReference type="Google" id="ProtNLM"/>
    </source>
</evidence>
<dbReference type="Proteomes" id="UP000186922">
    <property type="component" value="Unassembled WGS sequence"/>
</dbReference>
<dbReference type="OrthoDB" id="1901244at2759"/>
<accession>A0A1D1VFU1</accession>
<dbReference type="Pfam" id="PF06884">
    <property type="entry name" value="DUF1264"/>
    <property type="match status" value="1"/>
</dbReference>
<protein>
    <recommendedName>
        <fullName evidence="4">DUF1264 domain-containing protein</fullName>
    </recommendedName>
</protein>
<proteinExistence type="inferred from homology"/>
<evidence type="ECO:0000313" key="2">
    <source>
        <dbReference type="EMBL" id="GAV00527.1"/>
    </source>
</evidence>